<feature type="transmembrane region" description="Helical" evidence="9">
    <location>
        <begin position="278"/>
        <end position="304"/>
    </location>
</feature>
<keyword evidence="6 9" id="KW-0812">Transmembrane</keyword>
<evidence type="ECO:0000256" key="2">
    <source>
        <dbReference type="ARBA" id="ARBA00022448"/>
    </source>
</evidence>
<feature type="transmembrane region" description="Helical" evidence="9">
    <location>
        <begin position="82"/>
        <end position="115"/>
    </location>
</feature>
<dbReference type="GO" id="GO:0009401">
    <property type="term" value="P:phosphoenolpyruvate-dependent sugar phosphotransferase system"/>
    <property type="evidence" value="ECO:0007669"/>
    <property type="project" value="UniProtKB-KW"/>
</dbReference>
<evidence type="ECO:0000256" key="9">
    <source>
        <dbReference type="SAM" id="Phobius"/>
    </source>
</evidence>
<evidence type="ECO:0000256" key="7">
    <source>
        <dbReference type="ARBA" id="ARBA00022989"/>
    </source>
</evidence>
<keyword evidence="5" id="KW-0598">Phosphotransferase system</keyword>
<dbReference type="GO" id="GO:0008982">
    <property type="term" value="F:protein-N(PI)-phosphohistidine-sugar phosphotransferase activity"/>
    <property type="evidence" value="ECO:0007669"/>
    <property type="project" value="InterPro"/>
</dbReference>
<dbReference type="NCBIfam" id="TIGR01427">
    <property type="entry name" value="PTS_IIC_fructo"/>
    <property type="match status" value="1"/>
</dbReference>
<feature type="transmembrane region" description="Helical" evidence="9">
    <location>
        <begin position="214"/>
        <end position="241"/>
    </location>
</feature>
<dbReference type="AlphaFoldDB" id="A0A3E3DV28"/>
<feature type="transmembrane region" description="Helical" evidence="9">
    <location>
        <begin position="53"/>
        <end position="75"/>
    </location>
</feature>
<keyword evidence="3" id="KW-1003">Cell membrane</keyword>
<dbReference type="GO" id="GO:0005351">
    <property type="term" value="F:carbohydrate:proton symporter activity"/>
    <property type="evidence" value="ECO:0007669"/>
    <property type="project" value="InterPro"/>
</dbReference>
<dbReference type="PROSITE" id="PS51104">
    <property type="entry name" value="PTS_EIIC_TYPE_2"/>
    <property type="match status" value="1"/>
</dbReference>
<dbReference type="InterPro" id="IPR006327">
    <property type="entry name" value="PTS_IIC_fruc"/>
</dbReference>
<evidence type="ECO:0000256" key="6">
    <source>
        <dbReference type="ARBA" id="ARBA00022692"/>
    </source>
</evidence>
<dbReference type="RefSeq" id="WP_117447199.1">
    <property type="nucleotide sequence ID" value="NZ_CALCIP010000014.1"/>
</dbReference>
<keyword evidence="7 9" id="KW-1133">Transmembrane helix</keyword>
<feature type="transmembrane region" description="Helical" evidence="9">
    <location>
        <begin position="176"/>
        <end position="194"/>
    </location>
</feature>
<evidence type="ECO:0000256" key="4">
    <source>
        <dbReference type="ARBA" id="ARBA00022597"/>
    </source>
</evidence>
<evidence type="ECO:0000256" key="5">
    <source>
        <dbReference type="ARBA" id="ARBA00022683"/>
    </source>
</evidence>
<evidence type="ECO:0000256" key="3">
    <source>
        <dbReference type="ARBA" id="ARBA00022475"/>
    </source>
</evidence>
<dbReference type="GO" id="GO:0005886">
    <property type="term" value="C:plasma membrane"/>
    <property type="evidence" value="ECO:0007669"/>
    <property type="project" value="UniProtKB-SubCell"/>
</dbReference>
<dbReference type="InterPro" id="IPR050864">
    <property type="entry name" value="Bacterial_PTS_Sugar_Transport"/>
</dbReference>
<feature type="transmembrane region" description="Helical" evidence="9">
    <location>
        <begin position="12"/>
        <end position="33"/>
    </location>
</feature>
<evidence type="ECO:0000313" key="12">
    <source>
        <dbReference type="Proteomes" id="UP000260721"/>
    </source>
</evidence>
<dbReference type="PANTHER" id="PTHR30505">
    <property type="entry name" value="FRUCTOSE-LIKE PERMEASE"/>
    <property type="match status" value="1"/>
</dbReference>
<feature type="transmembrane region" description="Helical" evidence="9">
    <location>
        <begin position="135"/>
        <end position="156"/>
    </location>
</feature>
<dbReference type="PANTHER" id="PTHR30505:SF0">
    <property type="entry name" value="FRUCTOSE-LIKE PTS SYSTEM EIIBC COMPONENT-RELATED"/>
    <property type="match status" value="1"/>
</dbReference>
<keyword evidence="8 9" id="KW-0472">Membrane</keyword>
<comment type="caution">
    <text evidence="11">The sequence shown here is derived from an EMBL/GenBank/DDBJ whole genome shotgun (WGS) entry which is preliminary data.</text>
</comment>
<comment type="subcellular location">
    <subcellularLocation>
        <location evidence="1">Cell inner membrane</location>
        <topology evidence="1">Multi-pass membrane protein</topology>
    </subcellularLocation>
</comment>
<feature type="domain" description="PTS EIIC type-2" evidence="10">
    <location>
        <begin position="6"/>
        <end position="346"/>
    </location>
</feature>
<organism evidence="11 12">
    <name type="scientific">Faecalicoccus pleomorphus</name>
    <dbReference type="NCBI Taxonomy" id="1323"/>
    <lineage>
        <taxon>Bacteria</taxon>
        <taxon>Bacillati</taxon>
        <taxon>Bacillota</taxon>
        <taxon>Erysipelotrichia</taxon>
        <taxon>Erysipelotrichales</taxon>
        <taxon>Erysipelotrichaceae</taxon>
        <taxon>Faecalicoccus</taxon>
    </lineage>
</organism>
<keyword evidence="2" id="KW-0813">Transport</keyword>
<name>A0A3E3DV28_9FIRM</name>
<evidence type="ECO:0000259" key="10">
    <source>
        <dbReference type="PROSITE" id="PS51104"/>
    </source>
</evidence>
<protein>
    <submittedName>
        <fullName evidence="11">PTS fructose transporter</fullName>
    </submittedName>
</protein>
<gene>
    <name evidence="11" type="ORF">DXC78_11770</name>
</gene>
<dbReference type="Proteomes" id="UP000260721">
    <property type="component" value="Unassembled WGS sequence"/>
</dbReference>
<dbReference type="GO" id="GO:0090563">
    <property type="term" value="F:protein-phosphocysteine-sugar phosphotransferase activity"/>
    <property type="evidence" value="ECO:0007669"/>
    <property type="project" value="TreeGrafter"/>
</dbReference>
<proteinExistence type="predicted"/>
<evidence type="ECO:0000256" key="8">
    <source>
        <dbReference type="ARBA" id="ARBA00023136"/>
    </source>
</evidence>
<keyword evidence="4" id="KW-0762">Sugar transport</keyword>
<evidence type="ECO:0000313" key="11">
    <source>
        <dbReference type="EMBL" id="RGD73112.1"/>
    </source>
</evidence>
<dbReference type="InterPro" id="IPR013014">
    <property type="entry name" value="PTS_EIIC_2"/>
</dbReference>
<evidence type="ECO:0000256" key="1">
    <source>
        <dbReference type="ARBA" id="ARBA00004429"/>
    </source>
</evidence>
<accession>A0A3E3DV28</accession>
<dbReference type="EMBL" id="QUSK01000035">
    <property type="protein sequence ID" value="RGD73112.1"/>
    <property type="molecule type" value="Genomic_DNA"/>
</dbReference>
<sequence>MNTKKLYNNLMSGVSHFLPFVIGGGILTAAAFLLDFANASAATFGSSTPLCAWLLEVGGIAMGFMFPIMAGYIAFAIGDRPALLLGIVGGQMAANGGSGFLGAIAAGFLSGYIIVLLKKLCANFPRSLEGIKTLLIFPIVGLLLAAAGMECINFVVSPINQGLTNFLQGLSGSNAAVLGAIIGVMLGLDLGGPINKTAYLFSVATLTAADGSPVPSVIMAACGCSAMVVSTSCAVAATLFPKKFNESLRSAKIGAYIMGLSFFVEGAIPYVMSKPKQILPALCIGAGVTGALIPIFGVTLSAPIGGLETLPLVSNIPMYLLAFVIGTAVAVAIIWLLTRNQPDEEE</sequence>
<feature type="transmembrane region" description="Helical" evidence="9">
    <location>
        <begin position="316"/>
        <end position="337"/>
    </location>
</feature>
<reference evidence="11 12" key="1">
    <citation type="submission" date="2018-08" db="EMBL/GenBank/DDBJ databases">
        <title>A genome reference for cultivated species of the human gut microbiota.</title>
        <authorList>
            <person name="Zou Y."/>
            <person name="Xue W."/>
            <person name="Luo G."/>
        </authorList>
    </citation>
    <scope>NUCLEOTIDE SEQUENCE [LARGE SCALE GENOMIC DNA]</scope>
    <source>
        <strain evidence="11 12">TF08-11</strain>
    </source>
</reference>